<sequence>MQASTVRQLGQGTEFEKQASVSATPSDPRRTVANTVTRARDSNASARQPSCLRRELAIPPASLGGISPPHLLGSTCARPGPETGAPGQATCLLLHLPRPGEEAPVVPGTLPSFPRSIRSASAESETRRRRGP</sequence>
<evidence type="ECO:0000313" key="3">
    <source>
        <dbReference type="Proteomes" id="UP000604825"/>
    </source>
</evidence>
<proteinExistence type="predicted"/>
<gene>
    <name evidence="2" type="ORF">NCGR_LOCUS9694</name>
</gene>
<dbReference type="AlphaFoldDB" id="A0A811N3K9"/>
<keyword evidence="3" id="KW-1185">Reference proteome</keyword>
<accession>A0A811N3K9</accession>
<evidence type="ECO:0000313" key="2">
    <source>
        <dbReference type="EMBL" id="CAD6214253.1"/>
    </source>
</evidence>
<feature type="compositionally biased region" description="Polar residues" evidence="1">
    <location>
        <begin position="1"/>
        <end position="11"/>
    </location>
</feature>
<feature type="region of interest" description="Disordered" evidence="1">
    <location>
        <begin position="1"/>
        <end position="85"/>
    </location>
</feature>
<name>A0A811N3K9_9POAL</name>
<evidence type="ECO:0000256" key="1">
    <source>
        <dbReference type="SAM" id="MobiDB-lite"/>
    </source>
</evidence>
<dbReference type="Proteomes" id="UP000604825">
    <property type="component" value="Unassembled WGS sequence"/>
</dbReference>
<organism evidence="2 3">
    <name type="scientific">Miscanthus lutarioriparius</name>
    <dbReference type="NCBI Taxonomy" id="422564"/>
    <lineage>
        <taxon>Eukaryota</taxon>
        <taxon>Viridiplantae</taxon>
        <taxon>Streptophyta</taxon>
        <taxon>Embryophyta</taxon>
        <taxon>Tracheophyta</taxon>
        <taxon>Spermatophyta</taxon>
        <taxon>Magnoliopsida</taxon>
        <taxon>Liliopsida</taxon>
        <taxon>Poales</taxon>
        <taxon>Poaceae</taxon>
        <taxon>PACMAD clade</taxon>
        <taxon>Panicoideae</taxon>
        <taxon>Andropogonodae</taxon>
        <taxon>Andropogoneae</taxon>
        <taxon>Saccharinae</taxon>
        <taxon>Miscanthus</taxon>
    </lineage>
</organism>
<comment type="caution">
    <text evidence="2">The sequence shown here is derived from an EMBL/GenBank/DDBJ whole genome shotgun (WGS) entry which is preliminary data.</text>
</comment>
<reference evidence="2" key="1">
    <citation type="submission" date="2020-10" db="EMBL/GenBank/DDBJ databases">
        <authorList>
            <person name="Han B."/>
            <person name="Lu T."/>
            <person name="Zhao Q."/>
            <person name="Huang X."/>
            <person name="Zhao Y."/>
        </authorList>
    </citation>
    <scope>NUCLEOTIDE SEQUENCE</scope>
</reference>
<dbReference type="EMBL" id="CAJGYO010000002">
    <property type="protein sequence ID" value="CAD6214253.1"/>
    <property type="molecule type" value="Genomic_DNA"/>
</dbReference>
<feature type="region of interest" description="Disordered" evidence="1">
    <location>
        <begin position="100"/>
        <end position="132"/>
    </location>
</feature>
<protein>
    <submittedName>
        <fullName evidence="2">Uncharacterized protein</fullName>
    </submittedName>
</protein>